<dbReference type="HAMAP" id="MF_02087">
    <property type="entry name" value="PLP_homeostasis"/>
    <property type="match status" value="1"/>
</dbReference>
<dbReference type="InterPro" id="IPR001608">
    <property type="entry name" value="Ala_racemase_N"/>
</dbReference>
<evidence type="ECO:0000256" key="2">
    <source>
        <dbReference type="HAMAP-Rule" id="MF_02087"/>
    </source>
</evidence>
<dbReference type="OrthoDB" id="9804072at2"/>
<protein>
    <recommendedName>
        <fullName evidence="2">Pyridoxal phosphate homeostasis protein</fullName>
        <shortName evidence="2">PLP homeostasis protein</shortName>
    </recommendedName>
</protein>
<evidence type="ECO:0000259" key="5">
    <source>
        <dbReference type="Pfam" id="PF01168"/>
    </source>
</evidence>
<dbReference type="NCBIfam" id="TIGR00044">
    <property type="entry name" value="YggS family pyridoxal phosphate-dependent enzyme"/>
    <property type="match status" value="1"/>
</dbReference>
<dbReference type="PANTHER" id="PTHR10146:SF14">
    <property type="entry name" value="PYRIDOXAL PHOSPHATE HOMEOSTASIS PROTEIN"/>
    <property type="match status" value="1"/>
</dbReference>
<dbReference type="PATRIC" id="fig|45068.5.peg.507"/>
<dbReference type="STRING" id="45068.Llon_0471"/>
<keyword evidence="1 2" id="KW-0663">Pyridoxal phosphate</keyword>
<accession>A0A0W0VRG9</accession>
<evidence type="ECO:0000313" key="7">
    <source>
        <dbReference type="Proteomes" id="UP000054997"/>
    </source>
</evidence>
<comment type="caution">
    <text evidence="6">The sequence shown here is derived from an EMBL/GenBank/DDBJ whole genome shotgun (WGS) entry which is preliminary data.</text>
</comment>
<dbReference type="Gene3D" id="3.20.20.10">
    <property type="entry name" value="Alanine racemase"/>
    <property type="match status" value="1"/>
</dbReference>
<name>A0A0W0VRG9_9GAMM</name>
<dbReference type="FunFam" id="3.20.20.10:FF:000018">
    <property type="entry name" value="Pyridoxal phosphate homeostasis protein"/>
    <property type="match status" value="1"/>
</dbReference>
<sequence length="228" mass="25574">MNIEKRLKTLQAQIHHVALTCKRDPDSVHILAVSKGQPVEKIKRAYEAGLTSFGESYLQEALPKIKALAKLPVSWHFIGAIQSNKAKEIANYFSWVHSVCRLKIARLLNDERPPELPPLNVCVQINFGEEKQKSGIDPEQAHELIAAILTLPRLRLRGLMMIPPQSAEENQQYLYFARLKELFNLLNSSLPVKLDTLSIGMSSDWPAAICAGSTMIRIGQAIFGERHS</sequence>
<comment type="cofactor">
    <cofactor evidence="3">
        <name>pyridoxal 5'-phosphate</name>
        <dbReference type="ChEBI" id="CHEBI:597326"/>
    </cofactor>
</comment>
<dbReference type="PIRSF" id="PIRSF004848">
    <property type="entry name" value="YBL036c_PLPDEIII"/>
    <property type="match status" value="1"/>
</dbReference>
<proteinExistence type="inferred from homology"/>
<comment type="similarity">
    <text evidence="2 4">Belongs to the pyridoxal phosphate-binding protein YggS/PROSC family.</text>
</comment>
<dbReference type="PROSITE" id="PS01211">
    <property type="entry name" value="UPF0001"/>
    <property type="match status" value="1"/>
</dbReference>
<dbReference type="Proteomes" id="UP000054997">
    <property type="component" value="Unassembled WGS sequence"/>
</dbReference>
<evidence type="ECO:0000256" key="1">
    <source>
        <dbReference type="ARBA" id="ARBA00022898"/>
    </source>
</evidence>
<feature type="domain" description="Alanine racemase N-terminal" evidence="5">
    <location>
        <begin position="27"/>
        <end position="226"/>
    </location>
</feature>
<reference evidence="6 7" key="1">
    <citation type="submission" date="2015-11" db="EMBL/GenBank/DDBJ databases">
        <title>Genomic analysis of 38 Legionella species identifies large and diverse effector repertoires.</title>
        <authorList>
            <person name="Burstein D."/>
            <person name="Amaro F."/>
            <person name="Zusman T."/>
            <person name="Lifshitz Z."/>
            <person name="Cohen O."/>
            <person name="Gilbert J.A."/>
            <person name="Pupko T."/>
            <person name="Shuman H.A."/>
            <person name="Segal G."/>
        </authorList>
    </citation>
    <scope>NUCLEOTIDE SEQUENCE [LARGE SCALE GENOMIC DNA]</scope>
    <source>
        <strain evidence="6 7">ATCC 49505</strain>
    </source>
</reference>
<dbReference type="InterPro" id="IPR029066">
    <property type="entry name" value="PLP-binding_barrel"/>
</dbReference>
<comment type="function">
    <text evidence="2">Pyridoxal 5'-phosphate (PLP)-binding protein, which is involved in PLP homeostasis.</text>
</comment>
<gene>
    <name evidence="6" type="ORF">Llon_0471</name>
</gene>
<evidence type="ECO:0000313" key="6">
    <source>
        <dbReference type="EMBL" id="KTD22597.1"/>
    </source>
</evidence>
<evidence type="ECO:0000256" key="3">
    <source>
        <dbReference type="PIRSR" id="PIRSR004848-1"/>
    </source>
</evidence>
<evidence type="ECO:0000256" key="4">
    <source>
        <dbReference type="RuleBase" id="RU004514"/>
    </source>
</evidence>
<dbReference type="AlphaFoldDB" id="A0A0W0VRG9"/>
<dbReference type="Pfam" id="PF01168">
    <property type="entry name" value="Ala_racemase_N"/>
    <property type="match status" value="1"/>
</dbReference>
<dbReference type="SUPFAM" id="SSF51419">
    <property type="entry name" value="PLP-binding barrel"/>
    <property type="match status" value="1"/>
</dbReference>
<dbReference type="RefSeq" id="WP_058528489.1">
    <property type="nucleotide sequence ID" value="NZ_CAAAHZ010000001.1"/>
</dbReference>
<dbReference type="CDD" id="cd06824">
    <property type="entry name" value="PLPDE_III_Yggs_like"/>
    <property type="match status" value="1"/>
</dbReference>
<keyword evidence="7" id="KW-1185">Reference proteome</keyword>
<organism evidence="6 7">
    <name type="scientific">Legionella londiniensis</name>
    <dbReference type="NCBI Taxonomy" id="45068"/>
    <lineage>
        <taxon>Bacteria</taxon>
        <taxon>Pseudomonadati</taxon>
        <taxon>Pseudomonadota</taxon>
        <taxon>Gammaproteobacteria</taxon>
        <taxon>Legionellales</taxon>
        <taxon>Legionellaceae</taxon>
        <taxon>Legionella</taxon>
    </lineage>
</organism>
<dbReference type="PANTHER" id="PTHR10146">
    <property type="entry name" value="PROLINE SYNTHETASE CO-TRANSCRIBED BACTERIAL HOMOLOG PROTEIN"/>
    <property type="match status" value="1"/>
</dbReference>
<dbReference type="EMBL" id="LNYK01000007">
    <property type="protein sequence ID" value="KTD22597.1"/>
    <property type="molecule type" value="Genomic_DNA"/>
</dbReference>
<feature type="modified residue" description="N6-(pyridoxal phosphate)lysine" evidence="2 3">
    <location>
        <position position="35"/>
    </location>
</feature>
<dbReference type="InterPro" id="IPR011078">
    <property type="entry name" value="PyrdxlP_homeostasis"/>
</dbReference>
<dbReference type="GO" id="GO:0030170">
    <property type="term" value="F:pyridoxal phosphate binding"/>
    <property type="evidence" value="ECO:0007669"/>
    <property type="project" value="UniProtKB-UniRule"/>
</dbReference>